<evidence type="ECO:0000313" key="4">
    <source>
        <dbReference type="Proteomes" id="UP001323617"/>
    </source>
</evidence>
<dbReference type="SMART" id="SM00905">
    <property type="entry name" value="FolB"/>
    <property type="match status" value="1"/>
</dbReference>
<dbReference type="Pfam" id="PF02152">
    <property type="entry name" value="FolB"/>
    <property type="match status" value="1"/>
</dbReference>
<feature type="domain" description="Dihydroneopterin aldolase/epimerase" evidence="2">
    <location>
        <begin position="8"/>
        <end position="112"/>
    </location>
</feature>
<keyword evidence="4" id="KW-1185">Reference proteome</keyword>
<dbReference type="Proteomes" id="UP001323617">
    <property type="component" value="Unassembled WGS sequence"/>
</dbReference>
<sequence length="119" mass="13250">MTARALGMEITRLGVPTLVGVNPNEREARQMLVVTVGIEGIKVRGDRYVRVEKAVVKALGESSFETLEALGAHLIDKVEEVFVNGEDYTVRVKIEKPIAVPLAECPVVEVRRVVKDYYR</sequence>
<dbReference type="InterPro" id="IPR006157">
    <property type="entry name" value="FolB_dom"/>
</dbReference>
<evidence type="ECO:0000259" key="2">
    <source>
        <dbReference type="SMART" id="SM00905"/>
    </source>
</evidence>
<dbReference type="EMBL" id="JAFFHC010000001">
    <property type="protein sequence ID" value="KAK4681455.1"/>
    <property type="molecule type" value="Genomic_DNA"/>
</dbReference>
<reference evidence="3 4" key="1">
    <citation type="journal article" date="2023" name="bioRxiv">
        <title>High-quality genome assemblies of four members of thePodospora anserinaspecies complex.</title>
        <authorList>
            <person name="Ament-Velasquez S.L."/>
            <person name="Vogan A.A."/>
            <person name="Wallerman O."/>
            <person name="Hartmann F."/>
            <person name="Gautier V."/>
            <person name="Silar P."/>
            <person name="Giraud T."/>
            <person name="Johannesson H."/>
        </authorList>
    </citation>
    <scope>NUCLEOTIDE SEQUENCE [LARGE SCALE GENOMIC DNA]</scope>
    <source>
        <strain evidence="3 4">CBS 124.78</strain>
    </source>
</reference>
<dbReference type="InterPro" id="IPR043133">
    <property type="entry name" value="GTP-CH-I_C/QueF"/>
</dbReference>
<proteinExistence type="predicted"/>
<name>A0ABR0IM42_9PEZI</name>
<dbReference type="GeneID" id="87962871"/>
<keyword evidence="1" id="KW-0289">Folate biosynthesis</keyword>
<dbReference type="Gene3D" id="3.30.1130.10">
    <property type="match status" value="1"/>
</dbReference>
<gene>
    <name evidence="3" type="ORF">QC764_107500</name>
</gene>
<comment type="caution">
    <text evidence="3">The sequence shown here is derived from an EMBL/GenBank/DDBJ whole genome shotgun (WGS) entry which is preliminary data.</text>
</comment>
<organism evidence="3 4">
    <name type="scientific">Podospora pseudoanserina</name>
    <dbReference type="NCBI Taxonomy" id="2609844"/>
    <lineage>
        <taxon>Eukaryota</taxon>
        <taxon>Fungi</taxon>
        <taxon>Dikarya</taxon>
        <taxon>Ascomycota</taxon>
        <taxon>Pezizomycotina</taxon>
        <taxon>Sordariomycetes</taxon>
        <taxon>Sordariomycetidae</taxon>
        <taxon>Sordariales</taxon>
        <taxon>Podosporaceae</taxon>
        <taxon>Podospora</taxon>
    </lineage>
</organism>
<evidence type="ECO:0000256" key="1">
    <source>
        <dbReference type="ARBA" id="ARBA00022909"/>
    </source>
</evidence>
<dbReference type="RefSeq" id="XP_062804925.1">
    <property type="nucleotide sequence ID" value="XM_062942006.1"/>
</dbReference>
<dbReference type="SUPFAM" id="SSF55620">
    <property type="entry name" value="Tetrahydrobiopterin biosynthesis enzymes-like"/>
    <property type="match status" value="1"/>
</dbReference>
<protein>
    <recommendedName>
        <fullName evidence="2">Dihydroneopterin aldolase/epimerase domain-containing protein</fullName>
    </recommendedName>
</protein>
<evidence type="ECO:0000313" key="3">
    <source>
        <dbReference type="EMBL" id="KAK4681455.1"/>
    </source>
</evidence>
<accession>A0ABR0IM42</accession>